<dbReference type="EMBL" id="CP029189">
    <property type="protein sequence ID" value="QES55134.1"/>
    <property type="molecule type" value="Genomic_DNA"/>
</dbReference>
<feature type="region of interest" description="Disordered" evidence="1">
    <location>
        <begin position="1"/>
        <end position="29"/>
    </location>
</feature>
<proteinExistence type="predicted"/>
<name>A0A5P2DJ01_STRVZ</name>
<reference evidence="2 3" key="1">
    <citation type="submission" date="2018-05" db="EMBL/GenBank/DDBJ databases">
        <title>Streptomyces venezuelae.</title>
        <authorList>
            <person name="Kim W."/>
            <person name="Lee N."/>
            <person name="Cho B.-K."/>
        </authorList>
    </citation>
    <scope>NUCLEOTIDE SEQUENCE [LARGE SCALE GENOMIC DNA]</scope>
    <source>
        <strain evidence="2 3">ATCC 21018</strain>
    </source>
</reference>
<protein>
    <recommendedName>
        <fullName evidence="4">DUF4241 domain-containing protein</fullName>
    </recommendedName>
</protein>
<evidence type="ECO:0000313" key="3">
    <source>
        <dbReference type="Proteomes" id="UP000324101"/>
    </source>
</evidence>
<organism evidence="2 3">
    <name type="scientific">Streptomyces venezuelae</name>
    <dbReference type="NCBI Taxonomy" id="54571"/>
    <lineage>
        <taxon>Bacteria</taxon>
        <taxon>Bacillati</taxon>
        <taxon>Actinomycetota</taxon>
        <taxon>Actinomycetes</taxon>
        <taxon>Kitasatosporales</taxon>
        <taxon>Streptomycetaceae</taxon>
        <taxon>Streptomyces</taxon>
    </lineage>
</organism>
<evidence type="ECO:0000256" key="1">
    <source>
        <dbReference type="SAM" id="MobiDB-lite"/>
    </source>
</evidence>
<dbReference type="InterPro" id="IPR025335">
    <property type="entry name" value="DUF4241"/>
</dbReference>
<dbReference type="RefSeq" id="WP_150257848.1">
    <property type="nucleotide sequence ID" value="NZ_CP029189.1"/>
</dbReference>
<evidence type="ECO:0000313" key="2">
    <source>
        <dbReference type="EMBL" id="QES55134.1"/>
    </source>
</evidence>
<dbReference type="OrthoDB" id="9789980at2"/>
<dbReference type="Proteomes" id="UP000324101">
    <property type="component" value="Chromosome"/>
</dbReference>
<evidence type="ECO:0008006" key="4">
    <source>
        <dbReference type="Google" id="ProtNLM"/>
    </source>
</evidence>
<dbReference type="Pfam" id="PF14025">
    <property type="entry name" value="DUF4241"/>
    <property type="match status" value="1"/>
</dbReference>
<dbReference type="AlphaFoldDB" id="A0A5P2DJ01"/>
<accession>A0A5P2DJ01</accession>
<sequence>MPRGHGTRSWEMALGPGQDPRRLGEGEAYGFGTDGATGAFADARAWGSLQRRFGTAVEDREDGGWAREPGSAFFLRTREPASGAELAAFAVTSDGSHPVWVGRSADGHVVGVVVLVDGMPAPAAP</sequence>
<gene>
    <name evidence="2" type="ORF">DEJ51_13770</name>
</gene>